<evidence type="ECO:0000256" key="1">
    <source>
        <dbReference type="SAM" id="Phobius"/>
    </source>
</evidence>
<dbReference type="PANTHER" id="PTHR11161">
    <property type="entry name" value="O-ACYLTRANSFERASE"/>
    <property type="match status" value="1"/>
</dbReference>
<evidence type="ECO:0000313" key="4">
    <source>
        <dbReference type="Proteomes" id="UP000593567"/>
    </source>
</evidence>
<keyword evidence="1" id="KW-0812">Transmembrane</keyword>
<proteinExistence type="predicted"/>
<sequence>MKRLNMNKSKKLDKMSPNIWAFILTLTLWSSVSAEAYESSLAYKHSYQVVQDLEKVAYGAAQLADSYYFRKVNLTGYTLSAKHVFETIAAADSTELCYNQTAHLLESLTSGSVEYHWAVKMIDAWGKPGSGILTGNLAWLGDFDECQNIVSYYNSSYTSGSSFSLMPESFEGQYCSIQVKHLAVEPTIGACVPSGCTADGIKEVVKHLLRQVLDKKVTVEVKCQQNHRMLSTGALITLVIFGSMGLMCFVSSCYNHFYMEKHKPADKNVSASTNPLQEKSNMLQPYKFED</sequence>
<keyword evidence="1" id="KW-0472">Membrane</keyword>
<dbReference type="Proteomes" id="UP000593567">
    <property type="component" value="Unassembled WGS sequence"/>
</dbReference>
<dbReference type="PANTHER" id="PTHR11161:SF0">
    <property type="entry name" value="O-ACYLTRANSFERASE LIKE PROTEIN"/>
    <property type="match status" value="1"/>
</dbReference>
<protein>
    <recommendedName>
        <fullName evidence="2">Nose resistant-to-fluoxetine protein N-terminal domain-containing protein</fullName>
    </recommendedName>
</protein>
<dbReference type="InterPro" id="IPR006621">
    <property type="entry name" value="Nose-resist-to-fluoxetine_N"/>
</dbReference>
<dbReference type="AlphaFoldDB" id="A0A7J7J2Z5"/>
<dbReference type="EMBL" id="VXIV02003163">
    <property type="protein sequence ID" value="KAF6020539.1"/>
    <property type="molecule type" value="Genomic_DNA"/>
</dbReference>
<keyword evidence="4" id="KW-1185">Reference proteome</keyword>
<accession>A0A7J7J2Z5</accession>
<organism evidence="3 4">
    <name type="scientific">Bugula neritina</name>
    <name type="common">Brown bryozoan</name>
    <name type="synonym">Sertularia neritina</name>
    <dbReference type="NCBI Taxonomy" id="10212"/>
    <lineage>
        <taxon>Eukaryota</taxon>
        <taxon>Metazoa</taxon>
        <taxon>Spiralia</taxon>
        <taxon>Lophotrochozoa</taxon>
        <taxon>Bryozoa</taxon>
        <taxon>Gymnolaemata</taxon>
        <taxon>Cheilostomatida</taxon>
        <taxon>Flustrina</taxon>
        <taxon>Buguloidea</taxon>
        <taxon>Bugulidae</taxon>
        <taxon>Bugula</taxon>
    </lineage>
</organism>
<keyword evidence="1" id="KW-1133">Transmembrane helix</keyword>
<gene>
    <name evidence="3" type="ORF">EB796_021153</name>
</gene>
<dbReference type="OrthoDB" id="6162148at2759"/>
<name>A0A7J7J2Z5_BUGNE</name>
<dbReference type="InterPro" id="IPR052728">
    <property type="entry name" value="O2_lipid_transport_reg"/>
</dbReference>
<reference evidence="3" key="1">
    <citation type="submission" date="2020-06" db="EMBL/GenBank/DDBJ databases">
        <title>Draft genome of Bugula neritina, a colonial animal packing powerful symbionts and potential medicines.</title>
        <authorList>
            <person name="Rayko M."/>
        </authorList>
    </citation>
    <scope>NUCLEOTIDE SEQUENCE [LARGE SCALE GENOMIC DNA]</scope>
    <source>
        <strain evidence="3">Kwan_BN1</strain>
    </source>
</reference>
<evidence type="ECO:0000313" key="3">
    <source>
        <dbReference type="EMBL" id="KAF6020539.1"/>
    </source>
</evidence>
<evidence type="ECO:0000259" key="2">
    <source>
        <dbReference type="SMART" id="SM00703"/>
    </source>
</evidence>
<feature type="domain" description="Nose resistant-to-fluoxetine protein N-terminal" evidence="2">
    <location>
        <begin position="94"/>
        <end position="225"/>
    </location>
</feature>
<dbReference type="SMART" id="SM00703">
    <property type="entry name" value="NRF"/>
    <property type="match status" value="1"/>
</dbReference>
<comment type="caution">
    <text evidence="3">The sequence shown here is derived from an EMBL/GenBank/DDBJ whole genome shotgun (WGS) entry which is preliminary data.</text>
</comment>
<dbReference type="Pfam" id="PF20146">
    <property type="entry name" value="NRF"/>
    <property type="match status" value="1"/>
</dbReference>
<feature type="transmembrane region" description="Helical" evidence="1">
    <location>
        <begin position="233"/>
        <end position="254"/>
    </location>
</feature>